<evidence type="ECO:0000313" key="1">
    <source>
        <dbReference type="EMBL" id="AKR17511.1"/>
    </source>
</evidence>
<dbReference type="EMBL" id="KR011718">
    <property type="protein sequence ID" value="AKR17511.1"/>
    <property type="molecule type" value="Genomic_DNA"/>
</dbReference>
<protein>
    <submittedName>
        <fullName evidence="1">LEF-6</fullName>
    </submittedName>
</protein>
<evidence type="ECO:0000313" key="2">
    <source>
        <dbReference type="Proteomes" id="UP000202962"/>
    </source>
</evidence>
<name>A0A161CD72_9BBAC</name>
<proteinExistence type="predicted"/>
<keyword evidence="2" id="KW-1185">Reference proteome</keyword>
<organism evidence="1 2">
    <name type="scientific">Mocis latipes granulovirus</name>
    <dbReference type="NCBI Taxonomy" id="2072024"/>
    <lineage>
        <taxon>Viruses</taxon>
        <taxon>Viruses incertae sedis</taxon>
        <taxon>Naldaviricetes</taxon>
        <taxon>Lefavirales</taxon>
        <taxon>Baculoviridae</taxon>
        <taxon>Betabaculovirus</taxon>
        <taxon>Betabaculovirus molatipedis</taxon>
    </lineage>
</organism>
<sequence>MNAYKQFLCIYIMNKKIKLHNLSHKLYPLWLTKSLITYMGGCKLSERIDWHKSTRRCLYVKSFSDANKIIDCHITYPDGFLAVFKTDEMLNEIEQLTDEELTWDDVHI</sequence>
<dbReference type="OrthoDB" id="22297at10239"/>
<dbReference type="KEGG" id="vg:27429775"/>
<accession>A0A161CD72</accession>
<reference evidence="1 2" key="1">
    <citation type="submission" date="2015-03" db="EMBL/GenBank/DDBJ databases">
        <title>The complete genome sequence of Mocis sp. granulovirus.</title>
        <authorList>
            <person name="Ardisson-Araujo D.M.P."/>
            <person name="Melo F.L."/>
            <person name="Sosa-Gomez D.R."/>
            <person name="Ribeiro B.M."/>
        </authorList>
    </citation>
    <scope>NUCLEOTIDE SEQUENCE [LARGE SCALE GENOMIC DNA]</scope>
    <source>
        <strain evidence="1">Southern Brazil</strain>
    </source>
</reference>
<dbReference type="Proteomes" id="UP000202962">
    <property type="component" value="Segment"/>
</dbReference>